<feature type="compositionally biased region" description="Basic and acidic residues" evidence="1">
    <location>
        <begin position="358"/>
        <end position="374"/>
    </location>
</feature>
<feature type="signal peptide" evidence="2">
    <location>
        <begin position="1"/>
        <end position="27"/>
    </location>
</feature>
<evidence type="ECO:0000256" key="2">
    <source>
        <dbReference type="SAM" id="SignalP"/>
    </source>
</evidence>
<feature type="chain" id="PRO_5034723213" evidence="2">
    <location>
        <begin position="28"/>
        <end position="389"/>
    </location>
</feature>
<organism evidence="3">
    <name type="scientific">Musa acuminata subsp. malaccensis</name>
    <name type="common">Wild banana</name>
    <name type="synonym">Musa malaccensis</name>
    <dbReference type="NCBI Taxonomy" id="214687"/>
    <lineage>
        <taxon>Eukaryota</taxon>
        <taxon>Viridiplantae</taxon>
        <taxon>Streptophyta</taxon>
        <taxon>Embryophyta</taxon>
        <taxon>Tracheophyta</taxon>
        <taxon>Spermatophyta</taxon>
        <taxon>Magnoliopsida</taxon>
        <taxon>Liliopsida</taxon>
        <taxon>Zingiberales</taxon>
        <taxon>Musaceae</taxon>
        <taxon>Musa</taxon>
    </lineage>
</organism>
<feature type="region of interest" description="Disordered" evidence="1">
    <location>
        <begin position="334"/>
        <end position="389"/>
    </location>
</feature>
<name>A0A8D7FM93_MUSAM</name>
<evidence type="ECO:0000256" key="1">
    <source>
        <dbReference type="SAM" id="MobiDB-lite"/>
    </source>
</evidence>
<accession>A0A8D7FM93</accession>
<dbReference type="EMBL" id="HG996466">
    <property type="protein sequence ID" value="CAG1859078.1"/>
    <property type="molecule type" value="Genomic_DNA"/>
</dbReference>
<keyword evidence="2" id="KW-0732">Signal</keyword>
<proteinExistence type="predicted"/>
<feature type="region of interest" description="Disordered" evidence="1">
    <location>
        <begin position="236"/>
        <end position="276"/>
    </location>
</feature>
<dbReference type="AlphaFoldDB" id="A0A8D7FM93"/>
<sequence length="389" mass="39307">MRQASSSFDFLLVTVVGRLLVIECVGSAAVAQVGVPNPLHQELAAAHPVQVEGGAGMRVDQQLAGVGSATAGSIDALAEIGDLGGEAGVLPGVPRVDERVGGHLRQLVRHHADHTVDADVAVGRALRGAETDSEGRHGEGVGADARALGGGVAHPGVGEGVADDGRESEVVEATGLHAEVLDGDVGRGEDEVEATAGIDRDGAAGGGHGVADDGLDGEAGEGAAAGVVAVGPLRAEEHDGGDIGAGLVGVEADGAPPGGDGRVRGGRGGDGAEKGTEDVLLSRCPSTVPDGMDGDVGREHGAHVVPKLHELRRPLVLLRHPEAPGVYTPTAATASVHGGGGIDGASANEVVRPWPPRHNSEWRSDRQSREREEQQAGARHGHCSRRDYT</sequence>
<evidence type="ECO:0000313" key="3">
    <source>
        <dbReference type="EMBL" id="CAG1859078.1"/>
    </source>
</evidence>
<reference evidence="3" key="1">
    <citation type="submission" date="2021-03" db="EMBL/GenBank/DDBJ databases">
        <authorList>
            <consortium name="Genoscope - CEA"/>
            <person name="William W."/>
        </authorList>
    </citation>
    <scope>NUCLEOTIDE SEQUENCE</scope>
    <source>
        <strain evidence="3">Doubled-haploid Pahang</strain>
    </source>
</reference>
<protein>
    <submittedName>
        <fullName evidence="3">(wild Malaysian banana) hypothetical protein</fullName>
    </submittedName>
</protein>
<gene>
    <name evidence="3" type="ORF">GSMUA_293730.1</name>
</gene>